<dbReference type="Pfam" id="PF01753">
    <property type="entry name" value="zf-MYND"/>
    <property type="match status" value="1"/>
</dbReference>
<feature type="region of interest" description="Disordered" evidence="18">
    <location>
        <begin position="174"/>
        <end position="198"/>
    </location>
</feature>
<evidence type="ECO:0000256" key="14">
    <source>
        <dbReference type="ARBA" id="ARBA00024015"/>
    </source>
</evidence>
<proteinExistence type="inferred from homology"/>
<evidence type="ECO:0000256" key="17">
    <source>
        <dbReference type="PROSITE-ProRule" id="PRU00134"/>
    </source>
</evidence>
<evidence type="ECO:0000256" key="10">
    <source>
        <dbReference type="ARBA" id="ARBA00022833"/>
    </source>
</evidence>
<dbReference type="GO" id="GO:0009507">
    <property type="term" value="C:chloroplast"/>
    <property type="evidence" value="ECO:0007669"/>
    <property type="project" value="UniProtKB-SubCell"/>
</dbReference>
<keyword evidence="21" id="KW-1185">Reference proteome</keyword>
<dbReference type="GO" id="GO:0016020">
    <property type="term" value="C:membrane"/>
    <property type="evidence" value="ECO:0007669"/>
    <property type="project" value="UniProtKB-SubCell"/>
</dbReference>
<dbReference type="Proteomes" id="UP000075714">
    <property type="component" value="Unassembled WGS sequence"/>
</dbReference>
<dbReference type="PANTHER" id="PTHR32523">
    <property type="entry name" value="PHYTOL KINASE 1, CHLOROPLASTIC"/>
    <property type="match status" value="1"/>
</dbReference>
<keyword evidence="10" id="KW-0862">Zinc</keyword>
<comment type="subcellular location">
    <subcellularLocation>
        <location evidence="1">Plastid</location>
        <location evidence="1">Chloroplast membrane</location>
        <topology evidence="1">Multi-pass membrane protein</topology>
    </subcellularLocation>
</comment>
<feature type="compositionally biased region" description="Low complexity" evidence="18">
    <location>
        <begin position="668"/>
        <end position="682"/>
    </location>
</feature>
<evidence type="ECO:0000256" key="18">
    <source>
        <dbReference type="SAM" id="MobiDB-lite"/>
    </source>
</evidence>
<dbReference type="GO" id="GO:0010276">
    <property type="term" value="F:phytol kinase activity"/>
    <property type="evidence" value="ECO:0007669"/>
    <property type="project" value="UniProtKB-EC"/>
</dbReference>
<evidence type="ECO:0000256" key="6">
    <source>
        <dbReference type="ARBA" id="ARBA00022692"/>
    </source>
</evidence>
<name>A0A150GE97_GONPE</name>
<evidence type="ECO:0000256" key="8">
    <source>
        <dbReference type="ARBA" id="ARBA00022771"/>
    </source>
</evidence>
<evidence type="ECO:0000313" key="20">
    <source>
        <dbReference type="EMBL" id="KXZ48138.1"/>
    </source>
</evidence>
<evidence type="ECO:0000256" key="15">
    <source>
        <dbReference type="ARBA" id="ARBA00039024"/>
    </source>
</evidence>
<dbReference type="AlphaFoldDB" id="A0A150GE97"/>
<dbReference type="InterPro" id="IPR039606">
    <property type="entry name" value="Phytol/farnesol_kinase"/>
</dbReference>
<dbReference type="EC" id="2.7.1.182" evidence="15"/>
<evidence type="ECO:0000256" key="1">
    <source>
        <dbReference type="ARBA" id="ARBA00004508"/>
    </source>
</evidence>
<accession>A0A150GE97</accession>
<evidence type="ECO:0000256" key="7">
    <source>
        <dbReference type="ARBA" id="ARBA00022723"/>
    </source>
</evidence>
<evidence type="ECO:0000256" key="9">
    <source>
        <dbReference type="ARBA" id="ARBA00022777"/>
    </source>
</evidence>
<gene>
    <name evidence="20" type="ORF">GPECTOR_30g234</name>
</gene>
<keyword evidence="8 17" id="KW-0863">Zinc-finger</keyword>
<feature type="region of interest" description="Disordered" evidence="18">
    <location>
        <begin position="668"/>
        <end position="717"/>
    </location>
</feature>
<comment type="catalytic activity">
    <reaction evidence="16">
        <text>phytol + CTP = phytyl phosphate + CDP + H(+)</text>
        <dbReference type="Rhea" id="RHEA:38055"/>
        <dbReference type="ChEBI" id="CHEBI:15378"/>
        <dbReference type="ChEBI" id="CHEBI:17327"/>
        <dbReference type="ChEBI" id="CHEBI:37563"/>
        <dbReference type="ChEBI" id="CHEBI:58069"/>
        <dbReference type="ChEBI" id="CHEBI:75483"/>
        <dbReference type="EC" id="2.7.1.182"/>
    </reaction>
</comment>
<dbReference type="InterPro" id="IPR002893">
    <property type="entry name" value="Znf_MYND"/>
</dbReference>
<organism evidence="20 21">
    <name type="scientific">Gonium pectorale</name>
    <name type="common">Green alga</name>
    <dbReference type="NCBI Taxonomy" id="33097"/>
    <lineage>
        <taxon>Eukaryota</taxon>
        <taxon>Viridiplantae</taxon>
        <taxon>Chlorophyta</taxon>
        <taxon>core chlorophytes</taxon>
        <taxon>Chlorophyceae</taxon>
        <taxon>CS clade</taxon>
        <taxon>Chlamydomonadales</taxon>
        <taxon>Volvocaceae</taxon>
        <taxon>Gonium</taxon>
    </lineage>
</organism>
<evidence type="ECO:0000256" key="5">
    <source>
        <dbReference type="ARBA" id="ARBA00022679"/>
    </source>
</evidence>
<feature type="domain" description="MYND-type" evidence="19">
    <location>
        <begin position="806"/>
        <end position="857"/>
    </location>
</feature>
<keyword evidence="7" id="KW-0479">Metal-binding</keyword>
<keyword evidence="3" id="KW-0150">Chloroplast</keyword>
<keyword evidence="13" id="KW-0472">Membrane</keyword>
<feature type="compositionally biased region" description="Gly residues" evidence="18">
    <location>
        <begin position="184"/>
        <end position="197"/>
    </location>
</feature>
<keyword evidence="12" id="KW-1133">Transmembrane helix</keyword>
<evidence type="ECO:0000259" key="19">
    <source>
        <dbReference type="PROSITE" id="PS50865"/>
    </source>
</evidence>
<dbReference type="EMBL" id="LSYV01000031">
    <property type="protein sequence ID" value="KXZ48138.1"/>
    <property type="molecule type" value="Genomic_DNA"/>
</dbReference>
<dbReference type="PROSITE" id="PS50865">
    <property type="entry name" value="ZF_MYND_2"/>
    <property type="match status" value="1"/>
</dbReference>
<evidence type="ECO:0000256" key="11">
    <source>
        <dbReference type="ARBA" id="ARBA00022946"/>
    </source>
</evidence>
<keyword evidence="9" id="KW-0418">Kinase</keyword>
<reference evidence="21" key="1">
    <citation type="journal article" date="2016" name="Nat. Commun.">
        <title>The Gonium pectorale genome demonstrates co-option of cell cycle regulation during the evolution of multicellularity.</title>
        <authorList>
            <person name="Hanschen E.R."/>
            <person name="Marriage T.N."/>
            <person name="Ferris P.J."/>
            <person name="Hamaji T."/>
            <person name="Toyoda A."/>
            <person name="Fujiyama A."/>
            <person name="Neme R."/>
            <person name="Noguchi H."/>
            <person name="Minakuchi Y."/>
            <person name="Suzuki M."/>
            <person name="Kawai-Toyooka H."/>
            <person name="Smith D.R."/>
            <person name="Sparks H."/>
            <person name="Anderson J."/>
            <person name="Bakaric R."/>
            <person name="Luria V."/>
            <person name="Karger A."/>
            <person name="Kirschner M.W."/>
            <person name="Durand P.M."/>
            <person name="Michod R.E."/>
            <person name="Nozaki H."/>
            <person name="Olson B.J."/>
        </authorList>
    </citation>
    <scope>NUCLEOTIDE SEQUENCE [LARGE SCALE GENOMIC DNA]</scope>
    <source>
        <strain evidence="21">NIES-2863</strain>
    </source>
</reference>
<keyword evidence="6" id="KW-0812">Transmembrane</keyword>
<evidence type="ECO:0000256" key="16">
    <source>
        <dbReference type="ARBA" id="ARBA00048889"/>
    </source>
</evidence>
<keyword evidence="4" id="KW-0934">Plastid</keyword>
<evidence type="ECO:0000313" key="21">
    <source>
        <dbReference type="Proteomes" id="UP000075714"/>
    </source>
</evidence>
<evidence type="ECO:0000256" key="12">
    <source>
        <dbReference type="ARBA" id="ARBA00022989"/>
    </source>
</evidence>
<evidence type="ECO:0000256" key="2">
    <source>
        <dbReference type="ARBA" id="ARBA00010794"/>
    </source>
</evidence>
<keyword evidence="5" id="KW-0808">Transferase</keyword>
<protein>
    <recommendedName>
        <fullName evidence="15">phytol kinase</fullName>
        <ecNumber evidence="15">2.7.1.182</ecNumber>
    </recommendedName>
</protein>
<comment type="pathway">
    <text evidence="14">Cofactor biosynthesis; tocopherol biosynthesis.</text>
</comment>
<sequence>MATCEKRELYDSQLLEHAVGLVLRVVLAVGAAVAGGRATPVQVAYRELLPHVAFTLKEALSQLADAHIVAAGATLGVPGTGTPGNRPDVPPPPWGPCAQYLALTDAVTTLAAAGYGGGADGKGAYGLAPELAEGLAAASLGTLPPSVARPPSTPARDELVQAFDVLLSMVEAQIDREAQPPSGTGPGTDRGGGGRGGWSFVASPRAVQHLCMRIAELAVASGQAAGGRRPRRGRRLLPASSAWHLAVRALVDARALLLLGPGLSRRRQGADGAAPPGPLLPSEYWEAVVRVLRMDAAPENVHAALLKTRGTVSRRTLHMMEIPDMGLADSLRPDAEPSASVAAAFSSGLLAGLERCVRFFSRSADPADVDMVCGTLLPALSSQPSAFQHMLAFGPRDQVAALLTTVAKLLHRCVDEAEAAAGRAALEARAAAGRAFEARRQAMVGHVDRILDFAQCNVPPDMAPCRRLMILVFNTQPLFKLLGDLRVVSLASEGPAAVKPQLRQLLPFMVQRWLPPLIRASLLAPRLPGLDAVLYGMAQDLLGFGAMALFGAADPPRLALLRASAMAGASGSADAEQPIAAEDVGAAAAAAAMAEATSPGAASAAESWRRWLRLGGGSPVPVLGMLLKDFRRLAWDHSNTKTFLGCLLAAAIAEPEALRAEVLAAAGANGDGGASSRSSTSGGIEGGGHAGSGSSGQSAAPAAAAERVPLGSSAGPDPKCRRWGRDVLSALRGMDCVARDPELEAQAACVMGLLMCLCDENAGREHFDVLASLGLTHPAARGLVHWGAALLPPDQAAAGLPPACSNPRCTNLAGDSDADLAAGPGAGLRRCGGCRVERYCCVECQRAHWRAGHGAECGGGAGAGAGRGVGGGASAGAGS</sequence>
<comment type="similarity">
    <text evidence="2">Belongs to the polyprenol kinase family.</text>
</comment>
<keyword evidence="11" id="KW-0809">Transit peptide</keyword>
<dbReference type="SUPFAM" id="SSF144232">
    <property type="entry name" value="HIT/MYND zinc finger-like"/>
    <property type="match status" value="1"/>
</dbReference>
<dbReference type="Gene3D" id="6.10.140.2220">
    <property type="match status" value="1"/>
</dbReference>
<evidence type="ECO:0000256" key="13">
    <source>
        <dbReference type="ARBA" id="ARBA00023136"/>
    </source>
</evidence>
<evidence type="ECO:0000256" key="4">
    <source>
        <dbReference type="ARBA" id="ARBA00022640"/>
    </source>
</evidence>
<comment type="caution">
    <text evidence="20">The sequence shown here is derived from an EMBL/GenBank/DDBJ whole genome shotgun (WGS) entry which is preliminary data.</text>
</comment>
<dbReference type="GO" id="GO:0008270">
    <property type="term" value="F:zinc ion binding"/>
    <property type="evidence" value="ECO:0007669"/>
    <property type="project" value="UniProtKB-KW"/>
</dbReference>
<feature type="compositionally biased region" description="Gly residues" evidence="18">
    <location>
        <begin position="683"/>
        <end position="694"/>
    </location>
</feature>
<feature type="compositionally biased region" description="Low complexity" evidence="18">
    <location>
        <begin position="695"/>
        <end position="705"/>
    </location>
</feature>
<dbReference type="PANTHER" id="PTHR32523:SF8">
    <property type="entry name" value="DOLICHOL KINASE"/>
    <property type="match status" value="1"/>
</dbReference>
<evidence type="ECO:0000256" key="3">
    <source>
        <dbReference type="ARBA" id="ARBA00022528"/>
    </source>
</evidence>